<protein>
    <submittedName>
        <fullName evidence="1">Uncharacterized protein</fullName>
    </submittedName>
</protein>
<sequence>MGSDTLRERRLAPMQNSLGLLSLVCKQLRFSNEIELLVGSSAKALQNTVVVAHAFGDGLLLGLRLEGDDLPSIASRYDGQGADELALPVAIGNDCAMGEHKARVLKRLLRKRRTR</sequence>
<dbReference type="EMBL" id="JAVDXU010000002">
    <property type="protein sequence ID" value="MDR7270597.1"/>
    <property type="molecule type" value="Genomic_DNA"/>
</dbReference>
<organism evidence="1 2">
    <name type="scientific">Roseateles saccharophilus</name>
    <name type="common">Pseudomonas saccharophila</name>
    <dbReference type="NCBI Taxonomy" id="304"/>
    <lineage>
        <taxon>Bacteria</taxon>
        <taxon>Pseudomonadati</taxon>
        <taxon>Pseudomonadota</taxon>
        <taxon>Betaproteobacteria</taxon>
        <taxon>Burkholderiales</taxon>
        <taxon>Sphaerotilaceae</taxon>
        <taxon>Roseateles</taxon>
    </lineage>
</organism>
<evidence type="ECO:0000313" key="2">
    <source>
        <dbReference type="Proteomes" id="UP001180453"/>
    </source>
</evidence>
<dbReference type="Proteomes" id="UP001180453">
    <property type="component" value="Unassembled WGS sequence"/>
</dbReference>
<comment type="caution">
    <text evidence="1">The sequence shown here is derived from an EMBL/GenBank/DDBJ whole genome shotgun (WGS) entry which is preliminary data.</text>
</comment>
<gene>
    <name evidence="1" type="ORF">J2X20_003255</name>
</gene>
<keyword evidence="2" id="KW-1185">Reference proteome</keyword>
<accession>A0ABU1YP07</accession>
<evidence type="ECO:0000313" key="1">
    <source>
        <dbReference type="EMBL" id="MDR7270597.1"/>
    </source>
</evidence>
<reference evidence="1 2" key="1">
    <citation type="submission" date="2023-07" db="EMBL/GenBank/DDBJ databases">
        <title>Sorghum-associated microbial communities from plants grown in Nebraska, USA.</title>
        <authorList>
            <person name="Schachtman D."/>
        </authorList>
    </citation>
    <scope>NUCLEOTIDE SEQUENCE [LARGE SCALE GENOMIC DNA]</scope>
    <source>
        <strain evidence="1 2">BE314</strain>
    </source>
</reference>
<proteinExistence type="predicted"/>
<dbReference type="RefSeq" id="WP_310266654.1">
    <property type="nucleotide sequence ID" value="NZ_JAVDXU010000002.1"/>
</dbReference>
<name>A0ABU1YP07_ROSSA</name>